<gene>
    <name evidence="2" type="ORF">ACFSKV_06990</name>
</gene>
<dbReference type="EMBL" id="JBHUIV010000010">
    <property type="protein sequence ID" value="MFD2201305.1"/>
    <property type="molecule type" value="Genomic_DNA"/>
</dbReference>
<dbReference type="Gene3D" id="1.10.260.40">
    <property type="entry name" value="lambda repressor-like DNA-binding domains"/>
    <property type="match status" value="1"/>
</dbReference>
<name>A0ABW5B9J1_9BACT</name>
<accession>A0ABW5B9J1</accession>
<dbReference type="InterPro" id="IPR013975">
    <property type="entry name" value="Tscrpt_reg_BetR_N"/>
</dbReference>
<sequence>MKTLLPNHKSLVEEISDLLNISNDSAYRRIRGDKFINLEEIQKICQYFKISLDQMLSLQSDAIVFHGQLNKYDNSSLENWLLDMLAQLQLVASHKQKHIYYLVKDMPPFYHLYHPELASFKFFFWSKSILYYESLKGVNFSLDSIHYQEHRDLCSKIINLYNCIPTTEIWNEEGINTTLRQIDFYKDTGIIPLKSDANRLYQCVLEVIDHLEVMAEAGKKFGINQEVTSESPDYRFFVNEIVIGDNTFMGELDNKRITYLNHSVLYFIATVDKKFNDSVFANLENLMKKSTLISNVGDRERKLFFNKLRKKVLVRMEALEKEEI</sequence>
<evidence type="ECO:0000313" key="2">
    <source>
        <dbReference type="EMBL" id="MFD2201305.1"/>
    </source>
</evidence>
<evidence type="ECO:0000259" key="1">
    <source>
        <dbReference type="Pfam" id="PF08667"/>
    </source>
</evidence>
<protein>
    <submittedName>
        <fullName evidence="2">Helix-turn-helix domain-containing protein</fullName>
    </submittedName>
</protein>
<keyword evidence="3" id="KW-1185">Reference proteome</keyword>
<proteinExistence type="predicted"/>
<dbReference type="Proteomes" id="UP001597414">
    <property type="component" value="Unassembled WGS sequence"/>
</dbReference>
<feature type="domain" description="Transcription regulator BetR N-terminal" evidence="1">
    <location>
        <begin position="14"/>
        <end position="60"/>
    </location>
</feature>
<dbReference type="Pfam" id="PF08667">
    <property type="entry name" value="BetR"/>
    <property type="match status" value="1"/>
</dbReference>
<dbReference type="RefSeq" id="WP_380801227.1">
    <property type="nucleotide sequence ID" value="NZ_JBHUIV010000010.1"/>
</dbReference>
<comment type="caution">
    <text evidence="2">The sequence shown here is derived from an EMBL/GenBank/DDBJ whole genome shotgun (WGS) entry which is preliminary data.</text>
</comment>
<organism evidence="2 3">
    <name type="scientific">Shivajiella indica</name>
    <dbReference type="NCBI Taxonomy" id="872115"/>
    <lineage>
        <taxon>Bacteria</taxon>
        <taxon>Pseudomonadati</taxon>
        <taxon>Bacteroidota</taxon>
        <taxon>Cytophagia</taxon>
        <taxon>Cytophagales</taxon>
        <taxon>Cyclobacteriaceae</taxon>
        <taxon>Shivajiella</taxon>
    </lineage>
</organism>
<dbReference type="InterPro" id="IPR010982">
    <property type="entry name" value="Lambda_DNA-bd_dom_sf"/>
</dbReference>
<evidence type="ECO:0000313" key="3">
    <source>
        <dbReference type="Proteomes" id="UP001597414"/>
    </source>
</evidence>
<reference evidence="3" key="1">
    <citation type="journal article" date="2019" name="Int. J. Syst. Evol. Microbiol.">
        <title>The Global Catalogue of Microorganisms (GCM) 10K type strain sequencing project: providing services to taxonomists for standard genome sequencing and annotation.</title>
        <authorList>
            <consortium name="The Broad Institute Genomics Platform"/>
            <consortium name="The Broad Institute Genome Sequencing Center for Infectious Disease"/>
            <person name="Wu L."/>
            <person name="Ma J."/>
        </authorList>
    </citation>
    <scope>NUCLEOTIDE SEQUENCE [LARGE SCALE GENOMIC DNA]</scope>
    <source>
        <strain evidence="3">KCTC 19812</strain>
    </source>
</reference>